<dbReference type="AlphaFoldDB" id="A0A429XWN6"/>
<keyword evidence="3" id="KW-1185">Reference proteome</keyword>
<comment type="caution">
    <text evidence="2">The sequence shown here is derived from an EMBL/GenBank/DDBJ whole genome shotgun (WGS) entry which is preliminary data.</text>
</comment>
<dbReference type="SUPFAM" id="SSF53187">
    <property type="entry name" value="Zn-dependent exopeptidases"/>
    <property type="match status" value="1"/>
</dbReference>
<dbReference type="InterPro" id="IPR002933">
    <property type="entry name" value="Peptidase_M20"/>
</dbReference>
<dbReference type="Gene3D" id="3.40.630.10">
    <property type="entry name" value="Zn peptidases"/>
    <property type="match status" value="1"/>
</dbReference>
<accession>A0A429XWN6</accession>
<gene>
    <name evidence="2" type="ORF">D4T97_015370</name>
</gene>
<dbReference type="Proteomes" id="UP000287156">
    <property type="component" value="Unassembled WGS sequence"/>
</dbReference>
<protein>
    <submittedName>
        <fullName evidence="2">M20/M25/M40 family metallo-hydrolase</fullName>
    </submittedName>
</protein>
<dbReference type="InterPro" id="IPR050072">
    <property type="entry name" value="Peptidase_M20A"/>
</dbReference>
<reference evidence="2" key="1">
    <citation type="submission" date="2018-12" db="EMBL/GenBank/DDBJ databases">
        <authorList>
            <person name="Sun L."/>
            <person name="Chen Z."/>
        </authorList>
    </citation>
    <scope>NUCLEOTIDE SEQUENCE [LARGE SCALE GENOMIC DNA]</scope>
    <source>
        <strain evidence="2">3-2-2</strain>
    </source>
</reference>
<dbReference type="Pfam" id="PF01546">
    <property type="entry name" value="Peptidase_M20"/>
    <property type="match status" value="1"/>
</dbReference>
<dbReference type="PANTHER" id="PTHR43808">
    <property type="entry name" value="ACETYLORNITHINE DEACETYLASE"/>
    <property type="match status" value="1"/>
</dbReference>
<dbReference type="GO" id="GO:0016787">
    <property type="term" value="F:hydrolase activity"/>
    <property type="evidence" value="ECO:0007669"/>
    <property type="project" value="UniProtKB-KW"/>
</dbReference>
<organism evidence="2 3">
    <name type="scientific">Siminovitchia acidinfaciens</name>
    <dbReference type="NCBI Taxonomy" id="2321395"/>
    <lineage>
        <taxon>Bacteria</taxon>
        <taxon>Bacillati</taxon>
        <taxon>Bacillota</taxon>
        <taxon>Bacilli</taxon>
        <taxon>Bacillales</taxon>
        <taxon>Bacillaceae</taxon>
        <taxon>Siminovitchia</taxon>
    </lineage>
</organism>
<dbReference type="PANTHER" id="PTHR43808:SF8">
    <property type="entry name" value="PEPTIDASE M20 DIMERISATION DOMAIN-CONTAINING PROTEIN"/>
    <property type="match status" value="1"/>
</dbReference>
<dbReference type="EMBL" id="QYTV02000007">
    <property type="protein sequence ID" value="RST72794.1"/>
    <property type="molecule type" value="Genomic_DNA"/>
</dbReference>
<name>A0A429XWN6_9BACI</name>
<evidence type="ECO:0000313" key="2">
    <source>
        <dbReference type="EMBL" id="RST72794.1"/>
    </source>
</evidence>
<evidence type="ECO:0000256" key="1">
    <source>
        <dbReference type="ARBA" id="ARBA00022833"/>
    </source>
</evidence>
<evidence type="ECO:0000313" key="3">
    <source>
        <dbReference type="Proteomes" id="UP000287156"/>
    </source>
</evidence>
<proteinExistence type="predicted"/>
<keyword evidence="1" id="KW-0862">Zinc</keyword>
<sequence length="70" mass="7507">MLFQRMNSNGTEEADEKIYGRGTSDMKSGLVACALAMVSLNEEGLPKKEEIILFATVGEEAGAVGARRLT</sequence>
<dbReference type="OrthoDB" id="9792335at2"/>